<dbReference type="Gene3D" id="3.10.450.50">
    <property type="match status" value="1"/>
</dbReference>
<dbReference type="Pfam" id="PF13577">
    <property type="entry name" value="SnoaL_4"/>
    <property type="match status" value="1"/>
</dbReference>
<evidence type="ECO:0000313" key="3">
    <source>
        <dbReference type="Proteomes" id="UP001358417"/>
    </source>
</evidence>
<organism evidence="2 3">
    <name type="scientific">Exophiala bonariae</name>
    <dbReference type="NCBI Taxonomy" id="1690606"/>
    <lineage>
        <taxon>Eukaryota</taxon>
        <taxon>Fungi</taxon>
        <taxon>Dikarya</taxon>
        <taxon>Ascomycota</taxon>
        <taxon>Pezizomycotina</taxon>
        <taxon>Eurotiomycetes</taxon>
        <taxon>Chaetothyriomycetidae</taxon>
        <taxon>Chaetothyriales</taxon>
        <taxon>Herpotrichiellaceae</taxon>
        <taxon>Exophiala</taxon>
    </lineage>
</organism>
<name>A0AAV9MU67_9EURO</name>
<comment type="caution">
    <text evidence="2">The sequence shown here is derived from an EMBL/GenBank/DDBJ whole genome shotgun (WGS) entry which is preliminary data.</text>
</comment>
<feature type="domain" description="SnoaL-like" evidence="1">
    <location>
        <begin position="15"/>
        <end position="129"/>
    </location>
</feature>
<protein>
    <recommendedName>
        <fullName evidence="1">SnoaL-like domain-containing protein</fullName>
    </recommendedName>
</protein>
<keyword evidence="3" id="KW-1185">Reference proteome</keyword>
<accession>A0AAV9MU67</accession>
<sequence length="148" mass="16339">MADFNSPGSIARSVAKSEIESLFHRYAVLAKETATPDKMAQVFHPDGVFRLPNGVAVKPADLLTVVQGNNPKFIRHHITSIDIEFVSPDEAHTEAFYLAVTNLSSPDHWGCWKDVVTKGQDGKWLIFDRTVVVDGGDPKGWFKATYPG</sequence>
<dbReference type="InterPro" id="IPR037401">
    <property type="entry name" value="SnoaL-like"/>
</dbReference>
<dbReference type="GeneID" id="89977637"/>
<evidence type="ECO:0000259" key="1">
    <source>
        <dbReference type="Pfam" id="PF13577"/>
    </source>
</evidence>
<dbReference type="AlphaFoldDB" id="A0AAV9MU67"/>
<dbReference type="RefSeq" id="XP_064700781.1">
    <property type="nucleotide sequence ID" value="XM_064853018.1"/>
</dbReference>
<proteinExistence type="predicted"/>
<gene>
    <name evidence="2" type="ORF">LTR84_009478</name>
</gene>
<dbReference type="EMBL" id="JAVRRD010000039">
    <property type="protein sequence ID" value="KAK5045145.1"/>
    <property type="molecule type" value="Genomic_DNA"/>
</dbReference>
<dbReference type="SUPFAM" id="SSF54427">
    <property type="entry name" value="NTF2-like"/>
    <property type="match status" value="1"/>
</dbReference>
<evidence type="ECO:0000313" key="2">
    <source>
        <dbReference type="EMBL" id="KAK5045145.1"/>
    </source>
</evidence>
<reference evidence="2 3" key="1">
    <citation type="submission" date="2023-08" db="EMBL/GenBank/DDBJ databases">
        <title>Black Yeasts Isolated from many extreme environments.</title>
        <authorList>
            <person name="Coleine C."/>
            <person name="Stajich J.E."/>
            <person name="Selbmann L."/>
        </authorList>
    </citation>
    <scope>NUCLEOTIDE SEQUENCE [LARGE SCALE GENOMIC DNA]</scope>
    <source>
        <strain evidence="2 3">CCFEE 5792</strain>
    </source>
</reference>
<dbReference type="Proteomes" id="UP001358417">
    <property type="component" value="Unassembled WGS sequence"/>
</dbReference>
<dbReference type="InterPro" id="IPR032710">
    <property type="entry name" value="NTF2-like_dom_sf"/>
</dbReference>